<organism evidence="1 2">
    <name type="scientific">Trinickia symbiotica</name>
    <dbReference type="NCBI Taxonomy" id="863227"/>
    <lineage>
        <taxon>Bacteria</taxon>
        <taxon>Pseudomonadati</taxon>
        <taxon>Pseudomonadota</taxon>
        <taxon>Betaproteobacteria</taxon>
        <taxon>Burkholderiales</taxon>
        <taxon>Burkholderiaceae</taxon>
        <taxon>Trinickia</taxon>
    </lineage>
</organism>
<dbReference type="RefSeq" id="WP_107151197.1">
    <property type="nucleotide sequence ID" value="NZ_PYUC01000006.1"/>
</dbReference>
<evidence type="ECO:0000313" key="1">
    <source>
        <dbReference type="EMBL" id="PTB20129.1"/>
    </source>
</evidence>
<gene>
    <name evidence="1" type="ORF">C9I57_13560</name>
</gene>
<evidence type="ECO:0000313" key="2">
    <source>
        <dbReference type="Proteomes" id="UP000240638"/>
    </source>
</evidence>
<dbReference type="Proteomes" id="UP000240638">
    <property type="component" value="Unassembled WGS sequence"/>
</dbReference>
<name>A0A2T3XUD2_9BURK</name>
<protein>
    <submittedName>
        <fullName evidence="1">Uncharacterized protein</fullName>
    </submittedName>
</protein>
<reference evidence="1 2" key="1">
    <citation type="submission" date="2018-03" db="EMBL/GenBank/DDBJ databases">
        <title>Whole genome analyses suggest that Burkholderia sensu lato contains two further novel genera in the rhizoxinica-symbiotica group Mycetohabitans gen. nov., and Trinickia gen. nov.: implications for the evolution of diazotrophy and nodulation in the Burkholderiaceae.</title>
        <authorList>
            <person name="Estrada De Los Santos P."/>
            <person name="Palmer M."/>
            <person name="Chavez-Ramirez B."/>
            <person name="Steenkamp E.T."/>
            <person name="Hirsch A.M."/>
            <person name="Manyaka P."/>
            <person name="Maluk M."/>
            <person name="Lafos M."/>
            <person name="Crook M."/>
            <person name="Gross E."/>
            <person name="Simon M.F."/>
            <person name="Bueno Dos Reis Junior F."/>
            <person name="Poole P.S."/>
            <person name="Venter S.N."/>
            <person name="James E.K."/>
        </authorList>
    </citation>
    <scope>NUCLEOTIDE SEQUENCE [LARGE SCALE GENOMIC DNA]</scope>
    <source>
        <strain evidence="1 2">JPY-366</strain>
    </source>
</reference>
<dbReference type="EMBL" id="PYUC01000006">
    <property type="protein sequence ID" value="PTB20129.1"/>
    <property type="molecule type" value="Genomic_DNA"/>
</dbReference>
<accession>A0A2T3XUD2</accession>
<proteinExistence type="predicted"/>
<sequence>MVERLPPSASLVHALEQHAAQAHDRGRFYPLIDELMATPDLLHVYFGDRADTLFASILKLDGA</sequence>
<comment type="caution">
    <text evidence="1">The sequence shown here is derived from an EMBL/GenBank/DDBJ whole genome shotgun (WGS) entry which is preliminary data.</text>
</comment>
<dbReference type="AlphaFoldDB" id="A0A2T3XUD2"/>